<name>A0A8C4NEX6_EPTBU</name>
<dbReference type="GO" id="GO:0003676">
    <property type="term" value="F:nucleic acid binding"/>
    <property type="evidence" value="ECO:0007669"/>
    <property type="project" value="InterPro"/>
</dbReference>
<evidence type="ECO:0000313" key="4">
    <source>
        <dbReference type="Proteomes" id="UP000694388"/>
    </source>
</evidence>
<protein>
    <recommendedName>
        <fullName evidence="2">DDE-1 domain-containing protein</fullName>
    </recommendedName>
</protein>
<sequence>MLRRLFHSPENSTIFALPPRLIHGNLRSALRRFQKRGNYGIVQTVERYLAGRNIAFKVLLLIGNASGHPGNLSVAYPNVEMILPPNTTSLIEALNQGLILTLKAYYTICTFCHILDAIDTNPELTVGQCWKKFNVAHCISTIKESLHEVKDSTINICWHNLWPQAVKYFRGFRNNMKEKHKIVRWARQVGIEGFDDMEPEELDALIDLHAEQLYGNLPDSSQSQSSSTLVHPPEEHQHPCLPHLPYLPLLSIRPILPLPHPIH</sequence>
<evidence type="ECO:0000256" key="1">
    <source>
        <dbReference type="SAM" id="MobiDB-lite"/>
    </source>
</evidence>
<keyword evidence="4" id="KW-1185">Reference proteome</keyword>
<dbReference type="AlphaFoldDB" id="A0A8C4NEX6"/>
<evidence type="ECO:0000313" key="3">
    <source>
        <dbReference type="Ensembl" id="ENSEBUP00000004978.1"/>
    </source>
</evidence>
<accession>A0A8C4NEX6</accession>
<dbReference type="Ensembl" id="ENSEBUT00000005416.1">
    <property type="protein sequence ID" value="ENSEBUP00000004978.1"/>
    <property type="gene ID" value="ENSEBUG00000003447.1"/>
</dbReference>
<proteinExistence type="predicted"/>
<dbReference type="Proteomes" id="UP000694388">
    <property type="component" value="Unplaced"/>
</dbReference>
<organism evidence="3 4">
    <name type="scientific">Eptatretus burgeri</name>
    <name type="common">Inshore hagfish</name>
    <dbReference type="NCBI Taxonomy" id="7764"/>
    <lineage>
        <taxon>Eukaryota</taxon>
        <taxon>Metazoa</taxon>
        <taxon>Chordata</taxon>
        <taxon>Craniata</taxon>
        <taxon>Vertebrata</taxon>
        <taxon>Cyclostomata</taxon>
        <taxon>Myxini</taxon>
        <taxon>Myxiniformes</taxon>
        <taxon>Myxinidae</taxon>
        <taxon>Eptatretinae</taxon>
        <taxon>Eptatretus</taxon>
    </lineage>
</organism>
<evidence type="ECO:0000259" key="2">
    <source>
        <dbReference type="Pfam" id="PF03184"/>
    </source>
</evidence>
<dbReference type="GeneTree" id="ENSGT00940000163452"/>
<dbReference type="Pfam" id="PF03184">
    <property type="entry name" value="DDE_1"/>
    <property type="match status" value="1"/>
</dbReference>
<reference evidence="3" key="2">
    <citation type="submission" date="2025-09" db="UniProtKB">
        <authorList>
            <consortium name="Ensembl"/>
        </authorList>
    </citation>
    <scope>IDENTIFICATION</scope>
</reference>
<dbReference type="InterPro" id="IPR004875">
    <property type="entry name" value="DDE_SF_endonuclease_dom"/>
</dbReference>
<feature type="domain" description="DDE-1" evidence="2">
    <location>
        <begin position="53"/>
        <end position="158"/>
    </location>
</feature>
<reference evidence="3" key="1">
    <citation type="submission" date="2025-08" db="UniProtKB">
        <authorList>
            <consortium name="Ensembl"/>
        </authorList>
    </citation>
    <scope>IDENTIFICATION</scope>
</reference>
<feature type="region of interest" description="Disordered" evidence="1">
    <location>
        <begin position="217"/>
        <end position="236"/>
    </location>
</feature>